<keyword evidence="5" id="KW-1185">Reference proteome</keyword>
<dbReference type="AlphaFoldDB" id="A0AA36GKE4"/>
<dbReference type="Proteomes" id="UP001176961">
    <property type="component" value="Unassembled WGS sequence"/>
</dbReference>
<feature type="region of interest" description="Disordered" evidence="2">
    <location>
        <begin position="118"/>
        <end position="288"/>
    </location>
</feature>
<organism evidence="4 5">
    <name type="scientific">Cylicocyclus nassatus</name>
    <name type="common">Nematode worm</name>
    <dbReference type="NCBI Taxonomy" id="53992"/>
    <lineage>
        <taxon>Eukaryota</taxon>
        <taxon>Metazoa</taxon>
        <taxon>Ecdysozoa</taxon>
        <taxon>Nematoda</taxon>
        <taxon>Chromadorea</taxon>
        <taxon>Rhabditida</taxon>
        <taxon>Rhabditina</taxon>
        <taxon>Rhabditomorpha</taxon>
        <taxon>Strongyloidea</taxon>
        <taxon>Strongylidae</taxon>
        <taxon>Cylicocyclus</taxon>
    </lineage>
</organism>
<evidence type="ECO:0000256" key="1">
    <source>
        <dbReference type="SAM" id="Coils"/>
    </source>
</evidence>
<evidence type="ECO:0000256" key="2">
    <source>
        <dbReference type="SAM" id="MobiDB-lite"/>
    </source>
</evidence>
<proteinExistence type="predicted"/>
<evidence type="ECO:0000256" key="3">
    <source>
        <dbReference type="SAM" id="Phobius"/>
    </source>
</evidence>
<feature type="compositionally biased region" description="Polar residues" evidence="2">
    <location>
        <begin position="719"/>
        <end position="736"/>
    </location>
</feature>
<protein>
    <submittedName>
        <fullName evidence="4">Uncharacterized protein</fullName>
    </submittedName>
</protein>
<name>A0AA36GKE4_CYLNA</name>
<evidence type="ECO:0000313" key="4">
    <source>
        <dbReference type="EMBL" id="CAJ0592000.1"/>
    </source>
</evidence>
<dbReference type="EMBL" id="CATQJL010000001">
    <property type="protein sequence ID" value="CAJ0592000.1"/>
    <property type="molecule type" value="Genomic_DNA"/>
</dbReference>
<evidence type="ECO:0000313" key="5">
    <source>
        <dbReference type="Proteomes" id="UP001176961"/>
    </source>
</evidence>
<keyword evidence="3" id="KW-0472">Membrane</keyword>
<keyword evidence="3" id="KW-1133">Transmembrane helix</keyword>
<feature type="compositionally biased region" description="Basic and acidic residues" evidence="2">
    <location>
        <begin position="182"/>
        <end position="195"/>
    </location>
</feature>
<reference evidence="4" key="1">
    <citation type="submission" date="2023-07" db="EMBL/GenBank/DDBJ databases">
        <authorList>
            <consortium name="CYATHOMIX"/>
        </authorList>
    </citation>
    <scope>NUCLEOTIDE SEQUENCE</scope>
    <source>
        <strain evidence="4">N/A</strain>
    </source>
</reference>
<feature type="compositionally biased region" description="Basic and acidic residues" evidence="2">
    <location>
        <begin position="131"/>
        <end position="153"/>
    </location>
</feature>
<keyword evidence="3" id="KW-0812">Transmembrane</keyword>
<feature type="coiled-coil region" evidence="1">
    <location>
        <begin position="681"/>
        <end position="715"/>
    </location>
</feature>
<feature type="compositionally biased region" description="Low complexity" evidence="2">
    <location>
        <begin position="165"/>
        <end position="178"/>
    </location>
</feature>
<feature type="region of interest" description="Disordered" evidence="2">
    <location>
        <begin position="719"/>
        <end position="741"/>
    </location>
</feature>
<comment type="caution">
    <text evidence="4">The sequence shown here is derived from an EMBL/GenBank/DDBJ whole genome shotgun (WGS) entry which is preliminary data.</text>
</comment>
<feature type="coiled-coil region" evidence="1">
    <location>
        <begin position="446"/>
        <end position="646"/>
    </location>
</feature>
<keyword evidence="1" id="KW-0175">Coiled coil</keyword>
<feature type="coiled-coil region" evidence="1">
    <location>
        <begin position="335"/>
        <end position="362"/>
    </location>
</feature>
<gene>
    <name evidence="4" type="ORF">CYNAS_LOCUS3983</name>
</gene>
<accession>A0AA36GKE4</accession>
<sequence>MWCPLKNIMHQSAIVQPRLEAEPQLCSGEIRLQGKQLPASRDDTPSYAAERAGRSSSGFISSVLCSSISMVDPFTLACILAAIAAIIAILFYLFSGGDEERDFEKAFGESARKLLSQEREKHKSRVKVAKKKDVKEKKTEHKQEGDPELDKDALAYSSSTEPIEATASVSTSSVRTASPPESKAKYNSKRDKEKVTVGASTSEPTSEEATSDIVPSNGEETTSNSEQILEENKENRGHASTSEGKKRKKSKTKREDDVVSERNVNPEESQVDVIAGTTSSSTKEREKKQKKKITIVNINDLDSNKVLTRIASLEEIEPEYISYLATYFHDTNAKVNNFEHALQESEKKATEYKKKFEQQQQSRLLADRQNADHVRVISELASKVQTLTLSESACKKQIAQLNEIRLENDTLKSALSKTSADAATAVKATANLEMMKATNAEMSERLSKMTKSLNESVEENASLKRQIAGFAEQVTALEDLKREFAALDMAARQLKAELMEKTHIIEEERMNLAADPVKKMESERDEIAHQFSQARSEWEKKEAALMNEYTSLKNLVDELNKEVAKFEQFKKEQDELEKKLLAKEAELAEKSARLAAAETEKEVLVGKGNDRSAELEKENLELQKKVADLEAKLSKLEKKSQAESMNAAPVGKQEVNDEVMVLERAQPLLTSNETNTNTDELITLRAENERLQLKNEELRKRNFKILDDVAGLEKQLSCQVSPSSNGFSESGKQSSDSSRKQLLEERELVASTIGSLVNTPLKDSSYDEYVSELAKSLKSALRDTAKKSRKDRSKDHFSENLNAPVAKMQAEIDSYRNALSCLADLLTEIESGVEERESFYKDKVASLESALEKA</sequence>
<feature type="transmembrane region" description="Helical" evidence="3">
    <location>
        <begin position="74"/>
        <end position="94"/>
    </location>
</feature>
<feature type="compositionally biased region" description="Polar residues" evidence="2">
    <location>
        <begin position="218"/>
        <end position="227"/>
    </location>
</feature>